<protein>
    <submittedName>
        <fullName evidence="3">Uncharacterized protein</fullName>
    </submittedName>
</protein>
<gene>
    <name evidence="3" type="ORF">BWQ96_00571</name>
</gene>
<dbReference type="PANTHER" id="PTHR15944">
    <property type="entry name" value="FARNESYLCYSTEINE LYASE"/>
    <property type="match status" value="1"/>
</dbReference>
<dbReference type="SUPFAM" id="SSF51905">
    <property type="entry name" value="FAD/NAD(P)-binding domain"/>
    <property type="match status" value="1"/>
</dbReference>
<organism evidence="3 4">
    <name type="scientific">Gracilariopsis chorda</name>
    <dbReference type="NCBI Taxonomy" id="448386"/>
    <lineage>
        <taxon>Eukaryota</taxon>
        <taxon>Rhodophyta</taxon>
        <taxon>Florideophyceae</taxon>
        <taxon>Rhodymeniophycidae</taxon>
        <taxon>Gracilariales</taxon>
        <taxon>Gracilariaceae</taxon>
        <taxon>Gracilariopsis</taxon>
    </lineage>
</organism>
<evidence type="ECO:0000256" key="2">
    <source>
        <dbReference type="SAM" id="SignalP"/>
    </source>
</evidence>
<feature type="region of interest" description="Disordered" evidence="1">
    <location>
        <begin position="434"/>
        <end position="459"/>
    </location>
</feature>
<reference evidence="3 4" key="1">
    <citation type="journal article" date="2018" name="Mol. Biol. Evol.">
        <title>Analysis of the draft genome of the red seaweed Gracilariopsis chorda provides insights into genome size evolution in Rhodophyta.</title>
        <authorList>
            <person name="Lee J."/>
            <person name="Yang E.C."/>
            <person name="Graf L."/>
            <person name="Yang J.H."/>
            <person name="Qiu H."/>
            <person name="Zel Zion U."/>
            <person name="Chan C.X."/>
            <person name="Stephens T.G."/>
            <person name="Weber A.P.M."/>
            <person name="Boo G.H."/>
            <person name="Boo S.M."/>
            <person name="Kim K.M."/>
            <person name="Shin Y."/>
            <person name="Jung M."/>
            <person name="Lee S.J."/>
            <person name="Yim H.S."/>
            <person name="Lee J.H."/>
            <person name="Bhattacharya D."/>
            <person name="Yoon H.S."/>
        </authorList>
    </citation>
    <scope>NUCLEOTIDE SEQUENCE [LARGE SCALE GENOMIC DNA]</scope>
    <source>
        <strain evidence="3 4">SKKU-2015</strain>
        <tissue evidence="3">Whole body</tissue>
    </source>
</reference>
<feature type="compositionally biased region" description="Polar residues" evidence="1">
    <location>
        <begin position="445"/>
        <end position="459"/>
    </location>
</feature>
<feature type="region of interest" description="Disordered" evidence="1">
    <location>
        <begin position="613"/>
        <end position="642"/>
    </location>
</feature>
<sequence length="642" mass="70592">MRIAVIGGNLLGCATTLDLALVQELDNETPSDSTTVFEVTILETQPRLGGNSLRSIALEDESRVEVGAYRTLPILPGTYLNDLVQTVNDERATISIFNKRISLPGSTIARRGHAGAATIHRPWSTGTNGSLVRSYAIWDWQNDQYPLRHSGWPLLDLLHRFLNNNIWRSITLAALIYSIEQLRTVVHGRINRATMLAQCIAFLVLTVLSPQRLVAMWQHNYSFWGTTAPLLIKYGITPAIVRGSTTGFVKHLSKMNTRNVATCSISVGTLVRRAELDSYLRSTAMDFVNQFKYDHEYVHRHIEPVLVQQSLGADINHVNALALQFSLLDSDPVNNDARDRLCTISPDNATLCAALVDAAKATMPVHVKLNTTVTAIIYNERTNEYDITFADGASESFEGVVLCTSPVEGGMTIDTPVGSSLSDMLGYERDKQAAQQSAEEEAAHRTTSQAGGDNITIQQPAVPPGACTHIAVIAGKPRSSFFRFADERRIPDTIDVLHAPKFCRFERVREISKDEGGVYAVLVAADFESSGLKEQMFEHNAKVLHFESVPSNPYSTTSLPRHAHIDNCMPYVVLGTHFINAKAFRSIAKHPEMDAIAAVNTASLFSRGIQWGTEEDKGVAPQSDEDGGTETVKVIGIPHEET</sequence>
<dbReference type="PANTHER" id="PTHR15944:SF0">
    <property type="entry name" value="PRENYLCYSTEINE LYASE DOMAIN-CONTAINING PROTEIN"/>
    <property type="match status" value="1"/>
</dbReference>
<accession>A0A2V3J5V7</accession>
<dbReference type="EMBL" id="NBIV01000003">
    <property type="protein sequence ID" value="PXF49693.1"/>
    <property type="molecule type" value="Genomic_DNA"/>
</dbReference>
<evidence type="ECO:0000256" key="1">
    <source>
        <dbReference type="SAM" id="MobiDB-lite"/>
    </source>
</evidence>
<proteinExistence type="predicted"/>
<name>A0A2V3J5V7_9FLOR</name>
<evidence type="ECO:0000313" key="3">
    <source>
        <dbReference type="EMBL" id="PXF49693.1"/>
    </source>
</evidence>
<dbReference type="Proteomes" id="UP000247409">
    <property type="component" value="Unassembled WGS sequence"/>
</dbReference>
<dbReference type="GO" id="GO:0001735">
    <property type="term" value="F:prenylcysteine oxidase activity"/>
    <property type="evidence" value="ECO:0007669"/>
    <property type="project" value="InterPro"/>
</dbReference>
<dbReference type="AlphaFoldDB" id="A0A2V3J5V7"/>
<dbReference type="InterPro" id="IPR017046">
    <property type="entry name" value="Prenylcysteine_Oxase1"/>
</dbReference>
<comment type="caution">
    <text evidence="3">The sequence shown here is derived from an EMBL/GenBank/DDBJ whole genome shotgun (WGS) entry which is preliminary data.</text>
</comment>
<keyword evidence="2" id="KW-0732">Signal</keyword>
<dbReference type="GO" id="GO:0030327">
    <property type="term" value="P:prenylated protein catabolic process"/>
    <property type="evidence" value="ECO:0007669"/>
    <property type="project" value="TreeGrafter"/>
</dbReference>
<dbReference type="OrthoDB" id="3773at2759"/>
<evidence type="ECO:0000313" key="4">
    <source>
        <dbReference type="Proteomes" id="UP000247409"/>
    </source>
</evidence>
<feature type="chain" id="PRO_5016042754" evidence="2">
    <location>
        <begin position="17"/>
        <end position="642"/>
    </location>
</feature>
<dbReference type="InterPro" id="IPR036188">
    <property type="entry name" value="FAD/NAD-bd_sf"/>
</dbReference>
<keyword evidence="4" id="KW-1185">Reference proteome</keyword>
<feature type="signal peptide" evidence="2">
    <location>
        <begin position="1"/>
        <end position="16"/>
    </location>
</feature>